<dbReference type="InterPro" id="IPR050950">
    <property type="entry name" value="HTH-type_LysR_regulators"/>
</dbReference>
<reference evidence="6 7" key="1">
    <citation type="submission" date="2020-07" db="EMBL/GenBank/DDBJ databases">
        <title>Facklamia lactis sp. nov., isolated from raw milk.</title>
        <authorList>
            <person name="Doll E.V."/>
            <person name="Huptas C."/>
            <person name="Staib L."/>
            <person name="Wenning M."/>
            <person name="Scherer S."/>
        </authorList>
    </citation>
    <scope>NUCLEOTIDE SEQUENCE [LARGE SCALE GENOMIC DNA]</scope>
    <source>
        <strain evidence="6 7">DSM 111018</strain>
    </source>
</reference>
<comment type="caution">
    <text evidence="6">The sequence shown here is derived from an EMBL/GenBank/DDBJ whole genome shotgun (WGS) entry which is preliminary data.</text>
</comment>
<keyword evidence="2" id="KW-0805">Transcription regulation</keyword>
<feature type="domain" description="HTH lysR-type" evidence="5">
    <location>
        <begin position="1"/>
        <end position="59"/>
    </location>
</feature>
<evidence type="ECO:0000256" key="4">
    <source>
        <dbReference type="ARBA" id="ARBA00023163"/>
    </source>
</evidence>
<keyword evidence="4" id="KW-0804">Transcription</keyword>
<gene>
    <name evidence="6" type="ORF">HZY91_05375</name>
</gene>
<evidence type="ECO:0000256" key="2">
    <source>
        <dbReference type="ARBA" id="ARBA00023015"/>
    </source>
</evidence>
<organism evidence="6 7">
    <name type="scientific">Facklamia lactis</name>
    <dbReference type="NCBI Taxonomy" id="2749967"/>
    <lineage>
        <taxon>Bacteria</taxon>
        <taxon>Bacillati</taxon>
        <taxon>Bacillota</taxon>
        <taxon>Bacilli</taxon>
        <taxon>Lactobacillales</taxon>
        <taxon>Aerococcaceae</taxon>
        <taxon>Facklamia</taxon>
    </lineage>
</organism>
<protein>
    <submittedName>
        <fullName evidence="6">LysR family transcriptional regulator</fullName>
    </submittedName>
</protein>
<name>A0ABS0LQ82_9LACT</name>
<dbReference type="SUPFAM" id="SSF53850">
    <property type="entry name" value="Periplasmic binding protein-like II"/>
    <property type="match status" value="1"/>
</dbReference>
<dbReference type="PROSITE" id="PS50931">
    <property type="entry name" value="HTH_LYSR"/>
    <property type="match status" value="1"/>
</dbReference>
<dbReference type="Pfam" id="PF03466">
    <property type="entry name" value="LysR_substrate"/>
    <property type="match status" value="1"/>
</dbReference>
<evidence type="ECO:0000259" key="5">
    <source>
        <dbReference type="PROSITE" id="PS50931"/>
    </source>
</evidence>
<accession>A0ABS0LQ82</accession>
<dbReference type="InterPro" id="IPR000847">
    <property type="entry name" value="LysR_HTH_N"/>
</dbReference>
<dbReference type="InterPro" id="IPR036390">
    <property type="entry name" value="WH_DNA-bd_sf"/>
</dbReference>
<dbReference type="InterPro" id="IPR036388">
    <property type="entry name" value="WH-like_DNA-bd_sf"/>
</dbReference>
<sequence length="299" mass="35348">MEISQLYYLIKIVESDYNLSLAAKNIHISQPALSQFISTFEKDNEVELFNRKNGRLQNMTEAGKNIYDYAIKILELYEEMGDVIRIESEKQKGATRIGLPSMILETYFADYFPKIQIKHPDAHLSIIEAGSHELRKKLMTNEIDIAILIEPTNLEEDTYEQHIIEIDEIVAFIRKDHPLSQKEILYWKDLNKFPLATFHKKYMTNQLITDKLKLNQLETQIVFTSDSWGYLIGASYETDIVSILPRPIEQYLTKEHCVRHFKDYIPFNFSICRPVKDKYKHFENYIYQDIIKTFYRPLN</sequence>
<evidence type="ECO:0000313" key="7">
    <source>
        <dbReference type="Proteomes" id="UP000721415"/>
    </source>
</evidence>
<evidence type="ECO:0000256" key="3">
    <source>
        <dbReference type="ARBA" id="ARBA00023125"/>
    </source>
</evidence>
<dbReference type="Proteomes" id="UP000721415">
    <property type="component" value="Unassembled WGS sequence"/>
</dbReference>
<proteinExistence type="inferred from homology"/>
<dbReference type="SUPFAM" id="SSF46785">
    <property type="entry name" value="Winged helix' DNA-binding domain"/>
    <property type="match status" value="1"/>
</dbReference>
<dbReference type="PANTHER" id="PTHR30419:SF8">
    <property type="entry name" value="NITROGEN ASSIMILATION TRANSCRIPTIONAL ACTIVATOR-RELATED"/>
    <property type="match status" value="1"/>
</dbReference>
<evidence type="ECO:0000313" key="6">
    <source>
        <dbReference type="EMBL" id="MBG9986323.1"/>
    </source>
</evidence>
<dbReference type="Gene3D" id="1.10.10.10">
    <property type="entry name" value="Winged helix-like DNA-binding domain superfamily/Winged helix DNA-binding domain"/>
    <property type="match status" value="1"/>
</dbReference>
<dbReference type="Gene3D" id="3.40.190.290">
    <property type="match status" value="1"/>
</dbReference>
<dbReference type="PANTHER" id="PTHR30419">
    <property type="entry name" value="HTH-TYPE TRANSCRIPTIONAL REGULATOR YBHD"/>
    <property type="match status" value="1"/>
</dbReference>
<keyword evidence="7" id="KW-1185">Reference proteome</keyword>
<dbReference type="EMBL" id="JACBXQ010000002">
    <property type="protein sequence ID" value="MBG9986323.1"/>
    <property type="molecule type" value="Genomic_DNA"/>
</dbReference>
<comment type="similarity">
    <text evidence="1">Belongs to the LysR transcriptional regulatory family.</text>
</comment>
<dbReference type="InterPro" id="IPR005119">
    <property type="entry name" value="LysR_subst-bd"/>
</dbReference>
<dbReference type="RefSeq" id="WP_197115220.1">
    <property type="nucleotide sequence ID" value="NZ_JACBXQ010000002.1"/>
</dbReference>
<keyword evidence="3" id="KW-0238">DNA-binding</keyword>
<dbReference type="Pfam" id="PF00126">
    <property type="entry name" value="HTH_1"/>
    <property type="match status" value="1"/>
</dbReference>
<evidence type="ECO:0000256" key="1">
    <source>
        <dbReference type="ARBA" id="ARBA00009437"/>
    </source>
</evidence>
<dbReference type="CDD" id="cd05466">
    <property type="entry name" value="PBP2_LTTR_substrate"/>
    <property type="match status" value="1"/>
</dbReference>